<dbReference type="Gene3D" id="1.25.40.10">
    <property type="entry name" value="Tetratricopeptide repeat domain"/>
    <property type="match status" value="6"/>
</dbReference>
<name>A0A6A3ANE5_HIBSY</name>
<dbReference type="PANTHER" id="PTHR47932">
    <property type="entry name" value="ATPASE EXPRESSION PROTEIN 3"/>
    <property type="match status" value="1"/>
</dbReference>
<dbReference type="PROSITE" id="PS51375">
    <property type="entry name" value="PPR"/>
    <property type="match status" value="9"/>
</dbReference>
<protein>
    <submittedName>
        <fullName evidence="5">ABC transporter A family member 1-like isoform X1</fullName>
    </submittedName>
</protein>
<dbReference type="Pfam" id="PF13041">
    <property type="entry name" value="PPR_2"/>
    <property type="match status" value="3"/>
</dbReference>
<keyword evidence="2" id="KW-0677">Repeat</keyword>
<keyword evidence="6" id="KW-1185">Reference proteome</keyword>
<comment type="caution">
    <text evidence="5">The sequence shown here is derived from an EMBL/GenBank/DDBJ whole genome shotgun (WGS) entry which is preliminary data.</text>
</comment>
<feature type="repeat" description="PPR" evidence="3">
    <location>
        <begin position="235"/>
        <end position="269"/>
    </location>
</feature>
<comment type="similarity">
    <text evidence="1">Belongs to the PPR family. P subfamily.</text>
</comment>
<dbReference type="Pfam" id="PF01535">
    <property type="entry name" value="PPR"/>
    <property type="match status" value="2"/>
</dbReference>
<organism evidence="5 6">
    <name type="scientific">Hibiscus syriacus</name>
    <name type="common">Rose of Sharon</name>
    <dbReference type="NCBI Taxonomy" id="106335"/>
    <lineage>
        <taxon>Eukaryota</taxon>
        <taxon>Viridiplantae</taxon>
        <taxon>Streptophyta</taxon>
        <taxon>Embryophyta</taxon>
        <taxon>Tracheophyta</taxon>
        <taxon>Spermatophyta</taxon>
        <taxon>Magnoliopsida</taxon>
        <taxon>eudicotyledons</taxon>
        <taxon>Gunneridae</taxon>
        <taxon>Pentapetalae</taxon>
        <taxon>rosids</taxon>
        <taxon>malvids</taxon>
        <taxon>Malvales</taxon>
        <taxon>Malvaceae</taxon>
        <taxon>Malvoideae</taxon>
        <taxon>Hibiscus</taxon>
    </lineage>
</organism>
<evidence type="ECO:0000313" key="5">
    <source>
        <dbReference type="EMBL" id="KAE8705686.1"/>
    </source>
</evidence>
<gene>
    <name evidence="5" type="ORF">F3Y22_tig00110418pilonHSYRG00033</name>
</gene>
<feature type="repeat" description="PPR" evidence="3">
    <location>
        <begin position="200"/>
        <end position="234"/>
    </location>
</feature>
<dbReference type="NCBIfam" id="TIGR00756">
    <property type="entry name" value="PPR"/>
    <property type="match status" value="10"/>
</dbReference>
<dbReference type="GO" id="GO:0003729">
    <property type="term" value="F:mRNA binding"/>
    <property type="evidence" value="ECO:0007669"/>
    <property type="project" value="TreeGrafter"/>
</dbReference>
<dbReference type="InterPro" id="IPR011990">
    <property type="entry name" value="TPR-like_helical_dom_sf"/>
</dbReference>
<evidence type="ECO:0000256" key="1">
    <source>
        <dbReference type="ARBA" id="ARBA00007626"/>
    </source>
</evidence>
<dbReference type="AlphaFoldDB" id="A0A6A3ANE5"/>
<evidence type="ECO:0000256" key="3">
    <source>
        <dbReference type="PROSITE-ProRule" id="PRU00708"/>
    </source>
</evidence>
<feature type="repeat" description="PPR" evidence="3">
    <location>
        <begin position="298"/>
        <end position="332"/>
    </location>
</feature>
<dbReference type="PANTHER" id="PTHR47932:SF62">
    <property type="entry name" value="EXPRESSED PROTEIN"/>
    <property type="match status" value="1"/>
</dbReference>
<feature type="domain" description="PROP1-like PPR" evidence="4">
    <location>
        <begin position="148"/>
        <end position="262"/>
    </location>
</feature>
<feature type="repeat" description="PPR" evidence="3">
    <location>
        <begin position="486"/>
        <end position="520"/>
    </location>
</feature>
<proteinExistence type="inferred from homology"/>
<feature type="repeat" description="PPR" evidence="3">
    <location>
        <begin position="166"/>
        <end position="199"/>
    </location>
</feature>
<evidence type="ECO:0000259" key="4">
    <source>
        <dbReference type="Pfam" id="PF17177"/>
    </source>
</evidence>
<dbReference type="InterPro" id="IPR033443">
    <property type="entry name" value="PROP1-like_PPR_dom"/>
</dbReference>
<feature type="repeat" description="PPR" evidence="3">
    <location>
        <begin position="451"/>
        <end position="485"/>
    </location>
</feature>
<evidence type="ECO:0000256" key="2">
    <source>
        <dbReference type="ARBA" id="ARBA00022737"/>
    </source>
</evidence>
<feature type="repeat" description="PPR" evidence="3">
    <location>
        <begin position="131"/>
        <end position="165"/>
    </location>
</feature>
<dbReference type="Proteomes" id="UP000436088">
    <property type="component" value="Unassembled WGS sequence"/>
</dbReference>
<dbReference type="Pfam" id="PF17177">
    <property type="entry name" value="PPR_long"/>
    <property type="match status" value="1"/>
</dbReference>
<reference evidence="5" key="1">
    <citation type="submission" date="2019-09" db="EMBL/GenBank/DDBJ databases">
        <title>Draft genome information of white flower Hibiscus syriacus.</title>
        <authorList>
            <person name="Kim Y.-M."/>
        </authorList>
    </citation>
    <scope>NUCLEOTIDE SEQUENCE [LARGE SCALE GENOMIC DNA]</scope>
    <source>
        <strain evidence="5">YM2019G1</strain>
    </source>
</reference>
<dbReference type="EMBL" id="VEPZ02000979">
    <property type="protein sequence ID" value="KAE8705686.1"/>
    <property type="molecule type" value="Genomic_DNA"/>
</dbReference>
<sequence length="699" mass="79472">MKLQSLIFRPITHFSSKTSKLHSLGTPPSSSLKDFSVSDEIHSILNSVNPVEPALEPLLPFLSPDIVTSVIRNQPNPQMGFRFFIWAMQRKRLHSYASEKLVLDMLLRKDNAFDMFWQTLEEVKECGVVIVPNVFKILISGYSKMGFEEKAVECFEKMKDFDCKPDLFSFNAILYVLVQGKTEDALKLFDEMSLRGIEPNRCIYTIIISALCGAERADDACRLLVKMKESGCSPDFVAYNALLHGFCELGRVDEAIALLQSFQKDGFALELRWFIKAGKVDDAMKLLNEMNERGLVPDTYCYNAVIKGFCGIGLLDQARSLKLEISKHDCFPNTCTYTILISGMCRNGLVGEAQQIFDEMEKLGCYPSVHTFNALIHGLSMAGQLDKAHLLFYKMEIGRNPSLFLRLSHGPSRVLDNSSLRTMLEQLSESGKILKAYRILMQLADGGNVPDIFTYNILIHGFCKESNINGAFKLFKEMQLKGISPDSVTYGTLINGFQRAGREEDAFRIFDQMEKNGCKPSLAVYKSLMTWSCRRRKVSLAFNLWLKHLSSLPGREDAVIKEIEKHFVEGEVEKAILHLLDLDFKLNNFILAPYTIWLIGFCQARKVQEALKIFFILDERKITVPPPSCVKLIVGLCQEGNLDQAVDLFLYTLEKGYKLMPRVCNYLLRYDLDAYLYGFTKSLLHRHRDTWEMKSLAPG</sequence>
<accession>A0A6A3ANE5</accession>
<feature type="repeat" description="PPR" evidence="3">
    <location>
        <begin position="368"/>
        <end position="402"/>
    </location>
</feature>
<evidence type="ECO:0000313" key="6">
    <source>
        <dbReference type="Proteomes" id="UP000436088"/>
    </source>
</evidence>
<dbReference type="InterPro" id="IPR002885">
    <property type="entry name" value="PPR_rpt"/>
</dbReference>
<feature type="repeat" description="PPR" evidence="3">
    <location>
        <begin position="333"/>
        <end position="367"/>
    </location>
</feature>